<feature type="transmembrane region" description="Helical" evidence="1">
    <location>
        <begin position="379"/>
        <end position="403"/>
    </location>
</feature>
<dbReference type="RefSeq" id="WP_201076374.1">
    <property type="nucleotide sequence ID" value="NZ_CP067420.1"/>
</dbReference>
<feature type="transmembrane region" description="Helical" evidence="1">
    <location>
        <begin position="452"/>
        <end position="475"/>
    </location>
</feature>
<feature type="transmembrane region" description="Helical" evidence="1">
    <location>
        <begin position="328"/>
        <end position="347"/>
    </location>
</feature>
<dbReference type="Gene3D" id="3.30.70.1320">
    <property type="entry name" value="Multidrug efflux transporter AcrB pore domain like"/>
    <property type="match status" value="1"/>
</dbReference>
<dbReference type="Gene3D" id="3.30.70.1440">
    <property type="entry name" value="Multidrug efflux transporter AcrB pore domain"/>
    <property type="match status" value="1"/>
</dbReference>
<dbReference type="Gene3D" id="1.20.1640.10">
    <property type="entry name" value="Multidrug efflux transporter AcrB transmembrane domain"/>
    <property type="match status" value="2"/>
</dbReference>
<feature type="transmembrane region" description="Helical" evidence="1">
    <location>
        <begin position="354"/>
        <end position="373"/>
    </location>
</feature>
<dbReference type="SUPFAM" id="SSF82714">
    <property type="entry name" value="Multidrug efflux transporter AcrB TolC docking domain, DN and DC subdomains"/>
    <property type="match status" value="2"/>
</dbReference>
<gene>
    <name evidence="2" type="ORF">IGS68_00190</name>
</gene>
<keyword evidence="1" id="KW-0812">Transmembrane</keyword>
<dbReference type="SUPFAM" id="SSF82693">
    <property type="entry name" value="Multidrug efflux transporter AcrB pore domain, PN1, PN2, PC1 and PC2 subdomains"/>
    <property type="match status" value="2"/>
</dbReference>
<dbReference type="PRINTS" id="PR00702">
    <property type="entry name" value="ACRIFLAVINRP"/>
</dbReference>
<dbReference type="InterPro" id="IPR027463">
    <property type="entry name" value="AcrB_DN_DC_subdom"/>
</dbReference>
<proteinExistence type="predicted"/>
<feature type="transmembrane region" description="Helical" evidence="1">
    <location>
        <begin position="890"/>
        <end position="908"/>
    </location>
</feature>
<feature type="transmembrane region" description="Helical" evidence="1">
    <location>
        <begin position="993"/>
        <end position="1019"/>
    </location>
</feature>
<dbReference type="SUPFAM" id="SSF82866">
    <property type="entry name" value="Multidrug efflux transporter AcrB transmembrane domain"/>
    <property type="match status" value="2"/>
</dbReference>
<keyword evidence="1" id="KW-0472">Membrane</keyword>
<dbReference type="InterPro" id="IPR001036">
    <property type="entry name" value="Acrflvin-R"/>
</dbReference>
<evidence type="ECO:0000313" key="3">
    <source>
        <dbReference type="Proteomes" id="UP000595197"/>
    </source>
</evidence>
<dbReference type="EMBL" id="CP067420">
    <property type="protein sequence ID" value="QQP89749.1"/>
    <property type="molecule type" value="Genomic_DNA"/>
</dbReference>
<sequence>MIAWFARHPTAANLLMLFLLVIGLVTAPGLRRETFPDFTLSQVQIQIPYPGASAEEVEEAVCQRIEDAVAGVSGVDEVRCESREGLAAAIVDMVEGGNPDRFLEDVKAEVEAITTFPDLVERPVIKRLNLTDRVVSIAITGPMSVPHLKIYAEGVRERLLRLPEVSEATLTGFSQRQIRVELDQGALRAHGLSVADVAGIVGRQSLDQPAGTLETEERSLTVRFADERRTVRQLADLVVIGGTGGGEVRLGAIATITERFELDEAKTLYDGKRAAMLRVTKTKREDTLRVMAAVRGFIEQERRTAPPGVGYALTQDVSSIVQDRLDMLTGNAFQGIALVFLSMWLFFSLRYSFWVAMGLPVALAGTVFAMQFMGLSINMITMVSLLIALGLLMDDAIVIAENVATKLAAGLPPMEAVIDGTREVASGVFASYVTTVCVFGPLILMQGDIGKVMAVLPVVLIVALTVSIVEAFLILPHHLAKSIPPGGERRNAVRVRLDRGFDFVRDRLLGGLVDRAVEWRYLTLGLVICAVLVSAAMLAGGIVKFRAFPQIDGNVLEARILLPQGTPLARTEEVVDRVTGALDRVAAELAPRQPDGAALVRAVTVRFNENQDAYETGPHLASVSADLLTAERRDGTIDEITALWRAEIGPLPDVLALTFKEAQVGPGGLPIDIRLAGGDLDRLKAASLELQDWLARYRGVEDLSDDLRPGKPEMGLRLREGIFGQGLDSADLATQLRAAYFGQTAAELQVGSESIEIDVRLAAADRTTLADLEDFPVTLPDGSQAPLRSIAVLEPDRGYARIGRIDGRRTVIVRGEIDTRIANANEVIADTRARFLPGLRDRYPEIDITLEGQEREQGKTGDSLKRGFMIGLFGIFVLLSLQFRSYVEPVIVMVAIPMALIGVVWGHWLAGFDVSMPSMIGFVSLAGIVVNDSILLVEFVKLRAREGRDVVSAARIASRQRFRAVLLTSLTTIAGLLPLLAERSLQAQVLQPLVVSLVFGLLASTVLVLVVIPSLYAILHDFGLTALAREDREAAAAAMAAAE</sequence>
<dbReference type="Proteomes" id="UP000595197">
    <property type="component" value="Chromosome"/>
</dbReference>
<evidence type="ECO:0000313" key="2">
    <source>
        <dbReference type="EMBL" id="QQP89749.1"/>
    </source>
</evidence>
<feature type="transmembrane region" description="Helical" evidence="1">
    <location>
        <begin position="867"/>
        <end position="883"/>
    </location>
</feature>
<accession>A0ABX7B6J4</accession>
<dbReference type="Gene3D" id="3.30.70.1430">
    <property type="entry name" value="Multidrug efflux transporter AcrB pore domain"/>
    <property type="match status" value="2"/>
</dbReference>
<name>A0ABX7B6J4_9PROT</name>
<organism evidence="2 3">
    <name type="scientific">Skermanella cutis</name>
    <dbReference type="NCBI Taxonomy" id="2775420"/>
    <lineage>
        <taxon>Bacteria</taxon>
        <taxon>Pseudomonadati</taxon>
        <taxon>Pseudomonadota</taxon>
        <taxon>Alphaproteobacteria</taxon>
        <taxon>Rhodospirillales</taxon>
        <taxon>Azospirillaceae</taxon>
        <taxon>Skermanella</taxon>
    </lineage>
</organism>
<protein>
    <submittedName>
        <fullName evidence="2">Efflux RND transporter permease subunit</fullName>
    </submittedName>
</protein>
<feature type="transmembrane region" description="Helical" evidence="1">
    <location>
        <begin position="424"/>
        <end position="446"/>
    </location>
</feature>
<keyword evidence="1" id="KW-1133">Transmembrane helix</keyword>
<evidence type="ECO:0000256" key="1">
    <source>
        <dbReference type="SAM" id="Phobius"/>
    </source>
</evidence>
<dbReference type="PANTHER" id="PTHR32063:SF33">
    <property type="entry name" value="RND SUPERFAMILY EFFLUX PUMP PERMEASE COMPONENT"/>
    <property type="match status" value="1"/>
</dbReference>
<dbReference type="Pfam" id="PF00873">
    <property type="entry name" value="ACR_tran"/>
    <property type="match status" value="1"/>
</dbReference>
<feature type="transmembrane region" description="Helical" evidence="1">
    <location>
        <begin position="920"/>
        <end position="940"/>
    </location>
</feature>
<keyword evidence="3" id="KW-1185">Reference proteome</keyword>
<dbReference type="PANTHER" id="PTHR32063">
    <property type="match status" value="1"/>
</dbReference>
<feature type="transmembrane region" description="Helical" evidence="1">
    <location>
        <begin position="521"/>
        <end position="543"/>
    </location>
</feature>
<reference evidence="2" key="1">
    <citation type="submission" date="2021-02" db="EMBL/GenBank/DDBJ databases">
        <title>Skermanella TT6 skin isolate.</title>
        <authorList>
            <person name="Lee K."/>
            <person name="Ganzorig M."/>
        </authorList>
    </citation>
    <scope>NUCLEOTIDE SEQUENCE</scope>
    <source>
        <strain evidence="2">TT6</strain>
    </source>
</reference>
<feature type="transmembrane region" description="Helical" evidence="1">
    <location>
        <begin position="961"/>
        <end position="981"/>
    </location>
</feature>
<dbReference type="Gene3D" id="3.30.2090.10">
    <property type="entry name" value="Multidrug efflux transporter AcrB TolC docking domain, DN and DC subdomains"/>
    <property type="match status" value="2"/>
</dbReference>